<reference evidence="1 2" key="1">
    <citation type="submission" date="2024-05" db="EMBL/GenBank/DDBJ databases">
        <title>Genome sequencing and assembly of Indian major carp, Cirrhinus mrigala (Hamilton, 1822).</title>
        <authorList>
            <person name="Mohindra V."/>
            <person name="Chowdhury L.M."/>
            <person name="Lal K."/>
            <person name="Jena J.K."/>
        </authorList>
    </citation>
    <scope>NUCLEOTIDE SEQUENCE [LARGE SCALE GENOMIC DNA]</scope>
    <source>
        <strain evidence="1">CM1030</strain>
        <tissue evidence="1">Blood</tissue>
    </source>
</reference>
<evidence type="ECO:0000313" key="1">
    <source>
        <dbReference type="EMBL" id="KAL0153714.1"/>
    </source>
</evidence>
<comment type="caution">
    <text evidence="1">The sequence shown here is derived from an EMBL/GenBank/DDBJ whole genome shotgun (WGS) entry which is preliminary data.</text>
</comment>
<evidence type="ECO:0000313" key="2">
    <source>
        <dbReference type="Proteomes" id="UP001529510"/>
    </source>
</evidence>
<accession>A0ABD0MXB1</accession>
<dbReference type="Proteomes" id="UP001529510">
    <property type="component" value="Unassembled WGS sequence"/>
</dbReference>
<dbReference type="EMBL" id="JAMKFB020000080">
    <property type="protein sequence ID" value="KAL0153714.1"/>
    <property type="molecule type" value="Genomic_DNA"/>
</dbReference>
<dbReference type="AlphaFoldDB" id="A0ABD0MXB1"/>
<proteinExistence type="predicted"/>
<name>A0ABD0MXB1_CIRMR</name>
<organism evidence="1 2">
    <name type="scientific">Cirrhinus mrigala</name>
    <name type="common">Mrigala</name>
    <dbReference type="NCBI Taxonomy" id="683832"/>
    <lineage>
        <taxon>Eukaryota</taxon>
        <taxon>Metazoa</taxon>
        <taxon>Chordata</taxon>
        <taxon>Craniata</taxon>
        <taxon>Vertebrata</taxon>
        <taxon>Euteleostomi</taxon>
        <taxon>Actinopterygii</taxon>
        <taxon>Neopterygii</taxon>
        <taxon>Teleostei</taxon>
        <taxon>Ostariophysi</taxon>
        <taxon>Cypriniformes</taxon>
        <taxon>Cyprinidae</taxon>
        <taxon>Labeoninae</taxon>
        <taxon>Labeonini</taxon>
        <taxon>Cirrhinus</taxon>
    </lineage>
</organism>
<sequence length="55" mass="6037">MEGAETLCCPVTAPKPERSGASCINAAYAQKLTVGFTNSEINVRMYVPPRQLHVW</sequence>
<protein>
    <submittedName>
        <fullName evidence="1">Uncharacterized protein</fullName>
    </submittedName>
</protein>
<keyword evidence="2" id="KW-1185">Reference proteome</keyword>
<feature type="non-terminal residue" evidence="1">
    <location>
        <position position="55"/>
    </location>
</feature>
<gene>
    <name evidence="1" type="ORF">M9458_050992</name>
</gene>